<keyword evidence="1" id="KW-0472">Membrane</keyword>
<organism evidence="2 3">
    <name type="scientific">Candidatus Iainarchaeum sp</name>
    <dbReference type="NCBI Taxonomy" id="3101447"/>
    <lineage>
        <taxon>Archaea</taxon>
        <taxon>Candidatus Iainarchaeota</taxon>
        <taxon>Candidatus Iainarchaeia</taxon>
        <taxon>Candidatus Iainarchaeales</taxon>
        <taxon>Candidatus Iainarchaeaceae</taxon>
        <taxon>Candidatus Iainarchaeum</taxon>
    </lineage>
</organism>
<dbReference type="EMBL" id="JAGVWC010000008">
    <property type="protein sequence ID" value="MBS3061268.1"/>
    <property type="molecule type" value="Genomic_DNA"/>
</dbReference>
<comment type="caution">
    <text evidence="2">The sequence shown here is derived from an EMBL/GenBank/DDBJ whole genome shotgun (WGS) entry which is preliminary data.</text>
</comment>
<evidence type="ECO:0000256" key="1">
    <source>
        <dbReference type="SAM" id="Phobius"/>
    </source>
</evidence>
<reference evidence="2" key="1">
    <citation type="submission" date="2021-03" db="EMBL/GenBank/DDBJ databases">
        <authorList>
            <person name="Jaffe A."/>
        </authorList>
    </citation>
    <scope>NUCLEOTIDE SEQUENCE</scope>
    <source>
        <strain evidence="2">RIFCSPLOWO2_01_FULL_AR10_48_17</strain>
    </source>
</reference>
<feature type="transmembrane region" description="Helical" evidence="1">
    <location>
        <begin position="104"/>
        <end position="128"/>
    </location>
</feature>
<accession>A0A8T4L1R1</accession>
<dbReference type="Proteomes" id="UP000675968">
    <property type="component" value="Unassembled WGS sequence"/>
</dbReference>
<feature type="transmembrane region" description="Helical" evidence="1">
    <location>
        <begin position="67"/>
        <end position="92"/>
    </location>
</feature>
<dbReference type="AlphaFoldDB" id="A0A8T4L1R1"/>
<protein>
    <submittedName>
        <fullName evidence="2">Uncharacterized protein</fullName>
    </submittedName>
</protein>
<sequence length="159" mass="17539">MAPKTGEIKIAFKGFNWSSAFWAGIAFAVIGQVVRMIGALLTMSYYLDPAFFGVWSPLMMPSNAAPPVSFFVLSFVVNFGLGAMFFALFSWVRPVIDTKNPSRATISFSSLVFGLSIVPYTASLLLLINLPLLLILEWAVESLAIFLVWTYVVARLIKT</sequence>
<reference evidence="2" key="2">
    <citation type="submission" date="2021-05" db="EMBL/GenBank/DDBJ databases">
        <title>Protein family content uncovers lineage relationships and bacterial pathway maintenance mechanisms in DPANN archaea.</title>
        <authorList>
            <person name="Castelle C.J."/>
            <person name="Meheust R."/>
            <person name="Jaffe A.L."/>
            <person name="Seitz K."/>
            <person name="Gong X."/>
            <person name="Baker B.J."/>
            <person name="Banfield J.F."/>
        </authorList>
    </citation>
    <scope>NUCLEOTIDE SEQUENCE</scope>
    <source>
        <strain evidence="2">RIFCSPLOWO2_01_FULL_AR10_48_17</strain>
    </source>
</reference>
<keyword evidence="1" id="KW-0812">Transmembrane</keyword>
<feature type="transmembrane region" description="Helical" evidence="1">
    <location>
        <begin position="21"/>
        <end position="47"/>
    </location>
</feature>
<proteinExistence type="predicted"/>
<evidence type="ECO:0000313" key="3">
    <source>
        <dbReference type="Proteomes" id="UP000675968"/>
    </source>
</evidence>
<keyword evidence="1" id="KW-1133">Transmembrane helix</keyword>
<evidence type="ECO:0000313" key="2">
    <source>
        <dbReference type="EMBL" id="MBS3061268.1"/>
    </source>
</evidence>
<feature type="transmembrane region" description="Helical" evidence="1">
    <location>
        <begin position="134"/>
        <end position="154"/>
    </location>
</feature>
<name>A0A8T4L1R1_9ARCH</name>
<gene>
    <name evidence="2" type="ORF">J4215_01655</name>
</gene>